<organism evidence="1">
    <name type="scientific">Anguilla anguilla</name>
    <name type="common">European freshwater eel</name>
    <name type="synonym">Muraena anguilla</name>
    <dbReference type="NCBI Taxonomy" id="7936"/>
    <lineage>
        <taxon>Eukaryota</taxon>
        <taxon>Metazoa</taxon>
        <taxon>Chordata</taxon>
        <taxon>Craniata</taxon>
        <taxon>Vertebrata</taxon>
        <taxon>Euteleostomi</taxon>
        <taxon>Actinopterygii</taxon>
        <taxon>Neopterygii</taxon>
        <taxon>Teleostei</taxon>
        <taxon>Anguilliformes</taxon>
        <taxon>Anguillidae</taxon>
        <taxon>Anguilla</taxon>
    </lineage>
</organism>
<reference evidence="1" key="2">
    <citation type="journal article" date="2015" name="Fish Shellfish Immunol.">
        <title>Early steps in the European eel (Anguilla anguilla)-Vibrio vulnificus interaction in the gills: Role of the RtxA13 toxin.</title>
        <authorList>
            <person name="Callol A."/>
            <person name="Pajuelo D."/>
            <person name="Ebbesson L."/>
            <person name="Teles M."/>
            <person name="MacKenzie S."/>
            <person name="Amaro C."/>
        </authorList>
    </citation>
    <scope>NUCLEOTIDE SEQUENCE</scope>
</reference>
<accession>A0A0E9W6X9</accession>
<evidence type="ECO:0000313" key="1">
    <source>
        <dbReference type="EMBL" id="JAH86112.1"/>
    </source>
</evidence>
<proteinExistence type="predicted"/>
<reference evidence="1" key="1">
    <citation type="submission" date="2014-11" db="EMBL/GenBank/DDBJ databases">
        <authorList>
            <person name="Amaro Gonzalez C."/>
        </authorList>
    </citation>
    <scope>NUCLEOTIDE SEQUENCE</scope>
</reference>
<sequence>MCLQSLPFLNTNGTSNASACSLGIKFVSVF</sequence>
<dbReference type="EMBL" id="GBXM01022465">
    <property type="protein sequence ID" value="JAH86112.1"/>
    <property type="molecule type" value="Transcribed_RNA"/>
</dbReference>
<name>A0A0E9W6X9_ANGAN</name>
<dbReference type="AlphaFoldDB" id="A0A0E9W6X9"/>
<protein>
    <submittedName>
        <fullName evidence="1">Uncharacterized protein</fullName>
    </submittedName>
</protein>